<keyword evidence="3" id="KW-1185">Reference proteome</keyword>
<evidence type="ECO:0000256" key="1">
    <source>
        <dbReference type="SAM" id="Phobius"/>
    </source>
</evidence>
<feature type="transmembrane region" description="Helical" evidence="1">
    <location>
        <begin position="64"/>
        <end position="84"/>
    </location>
</feature>
<protein>
    <submittedName>
        <fullName evidence="2">Uncharacterized protein</fullName>
    </submittedName>
</protein>
<dbReference type="EMBL" id="JAOQJZ010000002">
    <property type="protein sequence ID" value="MCU6704858.1"/>
    <property type="molecule type" value="Genomic_DNA"/>
</dbReference>
<evidence type="ECO:0000313" key="3">
    <source>
        <dbReference type="Proteomes" id="UP001208131"/>
    </source>
</evidence>
<keyword evidence="1" id="KW-0812">Transmembrane</keyword>
<comment type="caution">
    <text evidence="2">The sequence shown here is derived from an EMBL/GenBank/DDBJ whole genome shotgun (WGS) entry which is preliminary data.</text>
</comment>
<dbReference type="Proteomes" id="UP001208131">
    <property type="component" value="Unassembled WGS sequence"/>
</dbReference>
<reference evidence="2 3" key="1">
    <citation type="journal article" date="2021" name="ISME Commun">
        <title>Automated analysis of genomic sequences facilitates high-throughput and comprehensive description of bacteria.</title>
        <authorList>
            <person name="Hitch T.C.A."/>
        </authorList>
    </citation>
    <scope>NUCLEOTIDE SEQUENCE [LARGE SCALE GENOMIC DNA]</scope>
    <source>
        <strain evidence="2 3">Sanger_31</strain>
    </source>
</reference>
<keyword evidence="1" id="KW-1133">Transmembrane helix</keyword>
<name>A0AAE3IEM2_9FIRM</name>
<evidence type="ECO:0000313" key="2">
    <source>
        <dbReference type="EMBL" id="MCU6704858.1"/>
    </source>
</evidence>
<keyword evidence="1" id="KW-0472">Membrane</keyword>
<sequence>MLKGINKQIIEIKCTENECFDKILLFVNANKNHLHPDILRKNAVDIASAITGDKMFSTNRKFNSVAVISTIMGVAMLVLLLIALCM</sequence>
<gene>
    <name evidence="2" type="ORF">OCV57_02800</name>
</gene>
<dbReference type="RefSeq" id="WP_267300396.1">
    <property type="nucleotide sequence ID" value="NZ_JAOQJZ010000002.1"/>
</dbReference>
<dbReference type="AlphaFoldDB" id="A0AAE3IEM2"/>
<accession>A0AAE3IEM2</accession>
<proteinExistence type="predicted"/>
<organism evidence="2 3">
    <name type="scientific">Hominimerdicola aceti</name>
    <dbReference type="NCBI Taxonomy" id="2981726"/>
    <lineage>
        <taxon>Bacteria</taxon>
        <taxon>Bacillati</taxon>
        <taxon>Bacillota</taxon>
        <taxon>Clostridia</taxon>
        <taxon>Eubacteriales</taxon>
        <taxon>Oscillospiraceae</taxon>
        <taxon>Hominimerdicola</taxon>
    </lineage>
</organism>